<organism evidence="2 3">
    <name type="scientific">Paenibacillus arenilitoris</name>
    <dbReference type="NCBI Taxonomy" id="2772299"/>
    <lineage>
        <taxon>Bacteria</taxon>
        <taxon>Bacillati</taxon>
        <taxon>Bacillota</taxon>
        <taxon>Bacilli</taxon>
        <taxon>Bacillales</taxon>
        <taxon>Paenibacillaceae</taxon>
        <taxon>Paenibacillus</taxon>
    </lineage>
</organism>
<protein>
    <submittedName>
        <fullName evidence="2">Uncharacterized protein</fullName>
    </submittedName>
</protein>
<keyword evidence="1" id="KW-0812">Transmembrane</keyword>
<evidence type="ECO:0000256" key="1">
    <source>
        <dbReference type="SAM" id="Phobius"/>
    </source>
</evidence>
<keyword evidence="1" id="KW-0472">Membrane</keyword>
<dbReference type="AlphaFoldDB" id="A0A927CMG0"/>
<sequence length="74" mass="8190">MFWTIAWFICNSLFVAAVIAYLFILRSYSEAKRLSADAAFVARLNGRRKLAGAIGILLFAAMVASFVINMRVNG</sequence>
<keyword evidence="3" id="KW-1185">Reference proteome</keyword>
<dbReference type="Proteomes" id="UP000632125">
    <property type="component" value="Unassembled WGS sequence"/>
</dbReference>
<feature type="transmembrane region" description="Helical" evidence="1">
    <location>
        <begin position="50"/>
        <end position="68"/>
    </location>
</feature>
<name>A0A927CMG0_9BACL</name>
<dbReference type="EMBL" id="JACXIY010000015">
    <property type="protein sequence ID" value="MBD2869527.1"/>
    <property type="molecule type" value="Genomic_DNA"/>
</dbReference>
<evidence type="ECO:0000313" key="2">
    <source>
        <dbReference type="EMBL" id="MBD2869527.1"/>
    </source>
</evidence>
<evidence type="ECO:0000313" key="3">
    <source>
        <dbReference type="Proteomes" id="UP000632125"/>
    </source>
</evidence>
<keyword evidence="1" id="KW-1133">Transmembrane helix</keyword>
<dbReference type="RefSeq" id="WP_190861711.1">
    <property type="nucleotide sequence ID" value="NZ_JACXIY010000015.1"/>
</dbReference>
<comment type="caution">
    <text evidence="2">The sequence shown here is derived from an EMBL/GenBank/DDBJ whole genome shotgun (WGS) entry which is preliminary data.</text>
</comment>
<reference evidence="2" key="1">
    <citation type="submission" date="2020-09" db="EMBL/GenBank/DDBJ databases">
        <title>A novel bacterium of genus Paenibacillus, isolated from South China Sea.</title>
        <authorList>
            <person name="Huang H."/>
            <person name="Mo K."/>
            <person name="Hu Y."/>
        </authorList>
    </citation>
    <scope>NUCLEOTIDE SEQUENCE</scope>
    <source>
        <strain evidence="2">IB182493</strain>
    </source>
</reference>
<proteinExistence type="predicted"/>
<accession>A0A927CMG0</accession>
<gene>
    <name evidence="2" type="ORF">IDH41_13135</name>
</gene>
<feature type="transmembrane region" description="Helical" evidence="1">
    <location>
        <begin position="6"/>
        <end position="25"/>
    </location>
</feature>